<comment type="caution">
    <text evidence="2">The sequence shown here is derived from an EMBL/GenBank/DDBJ whole genome shotgun (WGS) entry which is preliminary data.</text>
</comment>
<dbReference type="Proteomes" id="UP000654075">
    <property type="component" value="Unassembled WGS sequence"/>
</dbReference>
<dbReference type="PANTHER" id="PTHR24413">
    <property type="entry name" value="SPECKLE-TYPE POZ PROTEIN"/>
    <property type="match status" value="1"/>
</dbReference>
<proteinExistence type="predicted"/>
<dbReference type="CDD" id="cd18186">
    <property type="entry name" value="BTB_POZ_ZBTB_KLHL-like"/>
    <property type="match status" value="1"/>
</dbReference>
<dbReference type="Gene3D" id="3.30.710.10">
    <property type="entry name" value="Potassium Channel Kv1.1, Chain A"/>
    <property type="match status" value="1"/>
</dbReference>
<dbReference type="PROSITE" id="PS50097">
    <property type="entry name" value="BTB"/>
    <property type="match status" value="1"/>
</dbReference>
<dbReference type="SUPFAM" id="SSF54695">
    <property type="entry name" value="POZ domain"/>
    <property type="match status" value="1"/>
</dbReference>
<dbReference type="InterPro" id="IPR011333">
    <property type="entry name" value="SKP1/BTB/POZ_sf"/>
</dbReference>
<reference evidence="2" key="1">
    <citation type="submission" date="2021-02" db="EMBL/GenBank/DDBJ databases">
        <authorList>
            <person name="Dougan E. K."/>
            <person name="Rhodes N."/>
            <person name="Thang M."/>
            <person name="Chan C."/>
        </authorList>
    </citation>
    <scope>NUCLEOTIDE SEQUENCE</scope>
</reference>
<dbReference type="OrthoDB" id="45365at2759"/>
<dbReference type="SMART" id="SM00225">
    <property type="entry name" value="BTB"/>
    <property type="match status" value="1"/>
</dbReference>
<gene>
    <name evidence="2" type="ORF">PGLA1383_LOCUS46963</name>
</gene>
<feature type="domain" description="BTB" evidence="1">
    <location>
        <begin position="153"/>
        <end position="220"/>
    </location>
</feature>
<keyword evidence="3" id="KW-1185">Reference proteome</keyword>
<organism evidence="2 3">
    <name type="scientific">Polarella glacialis</name>
    <name type="common">Dinoflagellate</name>
    <dbReference type="NCBI Taxonomy" id="89957"/>
    <lineage>
        <taxon>Eukaryota</taxon>
        <taxon>Sar</taxon>
        <taxon>Alveolata</taxon>
        <taxon>Dinophyceae</taxon>
        <taxon>Suessiales</taxon>
        <taxon>Suessiaceae</taxon>
        <taxon>Polarella</taxon>
    </lineage>
</organism>
<accession>A0A813GZJ1</accession>
<name>A0A813GZJ1_POLGL</name>
<sequence length="296" mass="32828">MPETLKRKRSGAQIEFDGHVYATLDGADPDGVLPFTFRVGHDKDYMTLPSGWELAPSTPDIIQQVIAKHNWSTCSLVAADGFAYFTKTGDHIAGKRRELGGCLAKKGVSYRPARKGRNSFRILIRKHSCAVQEGPEKYALELTSALWAEKRFTDCEVICGEQVTPCHRAVLAKASPVFERMLTAPMSEATERQLRISGVEPETLQFMLQFAYTGELSTEVTDFAELLCLGDCYEMAGLVTNCAEQALERLTTENVAAVVRAFRSRQEKPAMEGMWARLTELLNSKAELLSAVLLTL</sequence>
<dbReference type="EMBL" id="CAJNNV010029942">
    <property type="protein sequence ID" value="CAE8630734.1"/>
    <property type="molecule type" value="Genomic_DNA"/>
</dbReference>
<evidence type="ECO:0000313" key="3">
    <source>
        <dbReference type="Proteomes" id="UP000654075"/>
    </source>
</evidence>
<protein>
    <recommendedName>
        <fullName evidence="1">BTB domain-containing protein</fullName>
    </recommendedName>
</protein>
<evidence type="ECO:0000313" key="2">
    <source>
        <dbReference type="EMBL" id="CAE8630734.1"/>
    </source>
</evidence>
<dbReference type="AlphaFoldDB" id="A0A813GZJ1"/>
<dbReference type="InterPro" id="IPR000210">
    <property type="entry name" value="BTB/POZ_dom"/>
</dbReference>
<evidence type="ECO:0000259" key="1">
    <source>
        <dbReference type="PROSITE" id="PS50097"/>
    </source>
</evidence>
<dbReference type="OMA" id="CEVICGE"/>
<dbReference type="Pfam" id="PF00651">
    <property type="entry name" value="BTB"/>
    <property type="match status" value="1"/>
</dbReference>